<accession>A0A1H2LGF1</accession>
<evidence type="ECO:0000313" key="4">
    <source>
        <dbReference type="Proteomes" id="UP000214355"/>
    </source>
</evidence>
<evidence type="ECO:0000259" key="2">
    <source>
        <dbReference type="Pfam" id="PF00814"/>
    </source>
</evidence>
<protein>
    <submittedName>
        <fullName evidence="3">tRNA threonylcarbamoyl adenosine modification protein YeaZ</fullName>
    </submittedName>
</protein>
<dbReference type="InterPro" id="IPR000905">
    <property type="entry name" value="Gcp-like_dom"/>
</dbReference>
<dbReference type="SUPFAM" id="SSF53067">
    <property type="entry name" value="Actin-like ATPase domain"/>
    <property type="match status" value="1"/>
</dbReference>
<evidence type="ECO:0000256" key="1">
    <source>
        <dbReference type="SAM" id="MobiDB-lite"/>
    </source>
</evidence>
<dbReference type="RefSeq" id="WP_091280332.1">
    <property type="nucleotide sequence ID" value="NZ_JABAPL010000010.1"/>
</dbReference>
<dbReference type="NCBIfam" id="TIGR03725">
    <property type="entry name" value="T6A_YeaZ"/>
    <property type="match status" value="1"/>
</dbReference>
<organism evidence="3 4">
    <name type="scientific">Arcanobacterium phocae</name>
    <dbReference type="NCBI Taxonomy" id="131112"/>
    <lineage>
        <taxon>Bacteria</taxon>
        <taxon>Bacillati</taxon>
        <taxon>Actinomycetota</taxon>
        <taxon>Actinomycetes</taxon>
        <taxon>Actinomycetales</taxon>
        <taxon>Actinomycetaceae</taxon>
        <taxon>Arcanobacterium</taxon>
    </lineage>
</organism>
<feature type="region of interest" description="Disordered" evidence="1">
    <location>
        <begin position="214"/>
        <end position="236"/>
    </location>
</feature>
<dbReference type="InterPro" id="IPR022496">
    <property type="entry name" value="T6A_TsaB"/>
</dbReference>
<dbReference type="GO" id="GO:0002949">
    <property type="term" value="P:tRNA threonylcarbamoyladenosine modification"/>
    <property type="evidence" value="ECO:0007669"/>
    <property type="project" value="InterPro"/>
</dbReference>
<gene>
    <name evidence="3" type="ORF">SAMN04489737_0892</name>
</gene>
<dbReference type="GeneID" id="65344630"/>
<dbReference type="Pfam" id="PF00814">
    <property type="entry name" value="TsaD"/>
    <property type="match status" value="1"/>
</dbReference>
<feature type="domain" description="Gcp-like" evidence="2">
    <location>
        <begin position="36"/>
        <end position="153"/>
    </location>
</feature>
<sequence length="236" mass="25231">MTTYLTIDTSATVNVGVADWQLGVASRVAFESSSEKRHHAELLAPMVKSVLATAQIDRPDAIIVGTGPGAFTGLRAGLVTARVLARTWDVPMYGLSSLDIMALAAVDQGAQEILSMIDARRKEVFVATFRAMGGDDVDVLTAPDIRKPDELVDELGKTPAVVAVAESELYAHIGGKRVNVSFEPTVMVRLLHSRMARIEAGESLSLNTEPQYLRRPDVHGGAHAQPAAKGNPYSAN</sequence>
<keyword evidence="4" id="KW-1185">Reference proteome</keyword>
<dbReference type="Proteomes" id="UP000214355">
    <property type="component" value="Chromosome I"/>
</dbReference>
<dbReference type="Gene3D" id="3.30.420.40">
    <property type="match status" value="2"/>
</dbReference>
<dbReference type="InterPro" id="IPR043129">
    <property type="entry name" value="ATPase_NBD"/>
</dbReference>
<evidence type="ECO:0000313" key="3">
    <source>
        <dbReference type="EMBL" id="SDU79486.1"/>
    </source>
</evidence>
<reference evidence="4" key="1">
    <citation type="submission" date="2016-10" db="EMBL/GenBank/DDBJ databases">
        <authorList>
            <person name="Varghese N."/>
            <person name="Submissions S."/>
        </authorList>
    </citation>
    <scope>NUCLEOTIDE SEQUENCE [LARGE SCALE GENOMIC DNA]</scope>
    <source>
        <strain evidence="4">DSM 10002</strain>
    </source>
</reference>
<name>A0A1H2LGF1_9ACTO</name>
<dbReference type="STRING" id="131112.SAMN04489737_0892"/>
<dbReference type="OrthoDB" id="9809995at2"/>
<dbReference type="GO" id="GO:0005829">
    <property type="term" value="C:cytosol"/>
    <property type="evidence" value="ECO:0007669"/>
    <property type="project" value="TreeGrafter"/>
</dbReference>
<dbReference type="EMBL" id="LT629804">
    <property type="protein sequence ID" value="SDU79486.1"/>
    <property type="molecule type" value="Genomic_DNA"/>
</dbReference>
<dbReference type="AlphaFoldDB" id="A0A1H2LGF1"/>
<dbReference type="PANTHER" id="PTHR11735">
    <property type="entry name" value="TRNA N6-ADENOSINE THREONYLCARBAMOYLTRANSFERASE"/>
    <property type="match status" value="1"/>
</dbReference>
<dbReference type="PANTHER" id="PTHR11735:SF11">
    <property type="entry name" value="TRNA THREONYLCARBAMOYLADENOSINE BIOSYNTHESIS PROTEIN TSAB"/>
    <property type="match status" value="1"/>
</dbReference>
<proteinExistence type="predicted"/>